<dbReference type="GO" id="GO:0005886">
    <property type="term" value="C:plasma membrane"/>
    <property type="evidence" value="ECO:0007669"/>
    <property type="project" value="TreeGrafter"/>
</dbReference>
<comment type="subcellular location">
    <subcellularLocation>
        <location evidence="1">Membrane</location>
        <topology evidence="1">Multi-pass membrane protein</topology>
    </subcellularLocation>
</comment>
<dbReference type="PANTHER" id="PTHR31806">
    <property type="entry name" value="PURINE-CYTOSINE PERMEASE FCY2-RELATED"/>
    <property type="match status" value="1"/>
</dbReference>
<dbReference type="InterPro" id="IPR026030">
    <property type="entry name" value="Pur-cyt_permease_Fcy2/21/22"/>
</dbReference>
<evidence type="ECO:0000256" key="9">
    <source>
        <dbReference type="SAM" id="Phobius"/>
    </source>
</evidence>
<dbReference type="Pfam" id="PF02133">
    <property type="entry name" value="Transp_cyt_pur"/>
    <property type="match status" value="1"/>
</dbReference>
<evidence type="ECO:0000256" key="7">
    <source>
        <dbReference type="PIRNR" id="PIRNR002744"/>
    </source>
</evidence>
<evidence type="ECO:0000313" key="11">
    <source>
        <dbReference type="Proteomes" id="UP000319210"/>
    </source>
</evidence>
<dbReference type="AlphaFoldDB" id="A0A4Y3R662"/>
<name>A0A4Y3R662_STRCI</name>
<feature type="transmembrane region" description="Helical" evidence="9">
    <location>
        <begin position="332"/>
        <end position="351"/>
    </location>
</feature>
<feature type="transmembrane region" description="Helical" evidence="9">
    <location>
        <begin position="248"/>
        <end position="270"/>
    </location>
</feature>
<feature type="transmembrane region" description="Helical" evidence="9">
    <location>
        <begin position="446"/>
        <end position="468"/>
    </location>
</feature>
<comment type="caution">
    <text evidence="10">The sequence shown here is derived from an EMBL/GenBank/DDBJ whole genome shotgun (WGS) entry which is preliminary data.</text>
</comment>
<dbReference type="PANTHER" id="PTHR31806:SF1">
    <property type="entry name" value="PURINE-CYTOSINE PERMEASE FCY2-RELATED"/>
    <property type="match status" value="1"/>
</dbReference>
<evidence type="ECO:0000313" key="10">
    <source>
        <dbReference type="EMBL" id="GEB53052.1"/>
    </source>
</evidence>
<feature type="transmembrane region" description="Helical" evidence="9">
    <location>
        <begin position="34"/>
        <end position="55"/>
    </location>
</feature>
<feature type="transmembrane region" description="Helical" evidence="9">
    <location>
        <begin position="357"/>
        <end position="381"/>
    </location>
</feature>
<organism evidence="10 11">
    <name type="scientific">Streptomyces cacaoi</name>
    <dbReference type="NCBI Taxonomy" id="1898"/>
    <lineage>
        <taxon>Bacteria</taxon>
        <taxon>Bacillati</taxon>
        <taxon>Actinomycetota</taxon>
        <taxon>Actinomycetes</taxon>
        <taxon>Kitasatosporales</taxon>
        <taxon>Streptomycetaceae</taxon>
        <taxon>Streptomyces</taxon>
    </lineage>
</organism>
<feature type="transmembrane region" description="Helical" evidence="9">
    <location>
        <begin position="177"/>
        <end position="197"/>
    </location>
</feature>
<keyword evidence="5 9" id="KW-1133">Transmembrane helix</keyword>
<comment type="similarity">
    <text evidence="2 7">Belongs to the purine-cytosine permease (2.A.39) family.</text>
</comment>
<dbReference type="RefSeq" id="WP_230988949.1">
    <property type="nucleotide sequence ID" value="NZ_BJMM01000041.1"/>
</dbReference>
<keyword evidence="3 7" id="KW-0813">Transport</keyword>
<evidence type="ECO:0000256" key="2">
    <source>
        <dbReference type="ARBA" id="ARBA00008974"/>
    </source>
</evidence>
<keyword evidence="4 9" id="KW-0812">Transmembrane</keyword>
<keyword evidence="6 7" id="KW-0472">Membrane</keyword>
<feature type="transmembrane region" description="Helical" evidence="9">
    <location>
        <begin position="147"/>
        <end position="165"/>
    </location>
</feature>
<dbReference type="Gene3D" id="1.10.4160.10">
    <property type="entry name" value="Hydantoin permease"/>
    <property type="match status" value="1"/>
</dbReference>
<feature type="transmembrane region" description="Helical" evidence="9">
    <location>
        <begin position="209"/>
        <end position="228"/>
    </location>
</feature>
<dbReference type="EMBL" id="BJMM01000041">
    <property type="protein sequence ID" value="GEB53052.1"/>
    <property type="molecule type" value="Genomic_DNA"/>
</dbReference>
<dbReference type="InterPro" id="IPR001248">
    <property type="entry name" value="Pur-cyt_permease"/>
</dbReference>
<evidence type="ECO:0000256" key="6">
    <source>
        <dbReference type="ARBA" id="ARBA00023136"/>
    </source>
</evidence>
<feature type="transmembrane region" description="Helical" evidence="9">
    <location>
        <begin position="61"/>
        <end position="85"/>
    </location>
</feature>
<proteinExistence type="inferred from homology"/>
<evidence type="ECO:0000256" key="8">
    <source>
        <dbReference type="SAM" id="MobiDB-lite"/>
    </source>
</evidence>
<feature type="region of interest" description="Disordered" evidence="8">
    <location>
        <begin position="482"/>
        <end position="542"/>
    </location>
</feature>
<evidence type="ECO:0000256" key="5">
    <source>
        <dbReference type="ARBA" id="ARBA00022989"/>
    </source>
</evidence>
<dbReference type="PIRSF" id="PIRSF002744">
    <property type="entry name" value="Pur-cyt_permease"/>
    <property type="match status" value="1"/>
</dbReference>
<feature type="transmembrane region" description="Helical" evidence="9">
    <location>
        <begin position="402"/>
        <end position="426"/>
    </location>
</feature>
<feature type="compositionally biased region" description="Low complexity" evidence="8">
    <location>
        <begin position="502"/>
        <end position="534"/>
    </location>
</feature>
<gene>
    <name evidence="10" type="ORF">SCA03_56030</name>
</gene>
<keyword evidence="11" id="KW-1185">Reference proteome</keyword>
<dbReference type="Proteomes" id="UP000319210">
    <property type="component" value="Unassembled WGS sequence"/>
</dbReference>
<reference evidence="10 11" key="1">
    <citation type="submission" date="2019-06" db="EMBL/GenBank/DDBJ databases">
        <title>Whole genome shotgun sequence of Streptomyces cacaoi subsp. cacaoi NBRC 12748.</title>
        <authorList>
            <person name="Hosoyama A."/>
            <person name="Uohara A."/>
            <person name="Ohji S."/>
            <person name="Ichikawa N."/>
        </authorList>
    </citation>
    <scope>NUCLEOTIDE SEQUENCE [LARGE SCALE GENOMIC DNA]</scope>
    <source>
        <strain evidence="10 11">NBRC 12748</strain>
    </source>
</reference>
<feature type="transmembrane region" description="Helical" evidence="9">
    <location>
        <begin position="299"/>
        <end position="325"/>
    </location>
</feature>
<accession>A0A4Y3R662</accession>
<evidence type="ECO:0000256" key="1">
    <source>
        <dbReference type="ARBA" id="ARBA00004141"/>
    </source>
</evidence>
<evidence type="ECO:0000256" key="4">
    <source>
        <dbReference type="ARBA" id="ARBA00022692"/>
    </source>
</evidence>
<evidence type="ECO:0000256" key="3">
    <source>
        <dbReference type="ARBA" id="ARBA00022448"/>
    </source>
</evidence>
<dbReference type="GO" id="GO:0022857">
    <property type="term" value="F:transmembrane transporter activity"/>
    <property type="evidence" value="ECO:0007669"/>
    <property type="project" value="InterPro"/>
</dbReference>
<protein>
    <submittedName>
        <fullName evidence="10">Allantoin permease</fullName>
    </submittedName>
</protein>
<sequence length="542" mass="56169">MADSKVSEQVGAVETRGIEPVPDSERHGHASQMFWTWFAANISLLGLPLGATLVAFRGLNIWQAVLVAIIGAFGSFALVGALSIAGKRGGAPALTLSRAVFGRRGNTGPTLVTWISRVGWETVNTTTAAYALLSLLGIVFGVHRNTVLTLVCLLVFIGCTLLISGLGHATIMWINRWATYVFGLLNLVVMGFLVATVDWAKVVHASPAPLSAVVAGVGVIAAGTGIGWANAGADYARYLPRKIPGGRLVLASAWGAGIPLVLLISLGSLLSAGDTSLASASDPVSAIDAMLPSWMSVPYLIAAFGGLLLSNHLSVYSAGLTLVTLGVRAKRTVAVGIDIVITFAGGIYFMLVAKDFYGPFTTFLTILAVPITAWVGVFAVDMLRRRSYDAGALMRPGRSGRYWYNGGFAWSACVSWAVAIVVGLLLTEAKTSDTDVWFSGPFAHSWLGANGLGWVVTFAVAAVAYLLLLPLDRAVRTEAALPPATDTAHGDGTGNADAPEVTGPRPTADAPAPGDGAAPAGAAAPESAAAAPSAHPEPRTRS</sequence>
<feature type="transmembrane region" description="Helical" evidence="9">
    <location>
        <begin position="123"/>
        <end position="141"/>
    </location>
</feature>